<organism evidence="2 3">
    <name type="scientific">Thiorhodovibrio frisius</name>
    <dbReference type="NCBI Taxonomy" id="631362"/>
    <lineage>
        <taxon>Bacteria</taxon>
        <taxon>Pseudomonadati</taxon>
        <taxon>Pseudomonadota</taxon>
        <taxon>Gammaproteobacteria</taxon>
        <taxon>Chromatiales</taxon>
        <taxon>Chromatiaceae</taxon>
        <taxon>Thiorhodovibrio</taxon>
    </lineage>
</organism>
<evidence type="ECO:0000259" key="1">
    <source>
        <dbReference type="Pfam" id="PF14267"/>
    </source>
</evidence>
<dbReference type="eggNOG" id="COG0322">
    <property type="taxonomic scope" value="Bacteria"/>
</dbReference>
<name>H8Z4G6_9GAMM</name>
<dbReference type="HOGENOM" id="CLU_129232_0_0_6"/>
<proteinExistence type="predicted"/>
<evidence type="ECO:0000313" key="2">
    <source>
        <dbReference type="EMBL" id="EIC20223.1"/>
    </source>
</evidence>
<keyword evidence="3" id="KW-1185">Reference proteome</keyword>
<dbReference type="AlphaFoldDB" id="H8Z4G6"/>
<gene>
    <name evidence="2" type="ORF">Thi970DRAFT_03846</name>
</gene>
<dbReference type="CDD" id="cd10447">
    <property type="entry name" value="GIY-YIG_unchar_2"/>
    <property type="match status" value="1"/>
</dbReference>
<dbReference type="EMBL" id="JH603170">
    <property type="protein sequence ID" value="EIC20223.1"/>
    <property type="molecule type" value="Genomic_DNA"/>
</dbReference>
<reference evidence="3" key="1">
    <citation type="submission" date="2011-06" db="EMBL/GenBank/DDBJ databases">
        <authorList>
            <consortium name="US DOE Joint Genome Institute (JGI-PGF)"/>
            <person name="Lucas S."/>
            <person name="Han J."/>
            <person name="Lapidus A."/>
            <person name="Cheng J.-F."/>
            <person name="Goodwin L."/>
            <person name="Pitluck S."/>
            <person name="Peters L."/>
            <person name="Land M.L."/>
            <person name="Hauser L."/>
            <person name="Vogl K."/>
            <person name="Liu Z."/>
            <person name="Overmann J."/>
            <person name="Frigaard N.-U."/>
            <person name="Bryant D.A."/>
            <person name="Woyke T.J."/>
        </authorList>
    </citation>
    <scope>NUCLEOTIDE SEQUENCE [LARGE SCALE GENOMIC DNA]</scope>
    <source>
        <strain evidence="3">970</strain>
    </source>
</reference>
<accession>H8Z4G6</accession>
<feature type="domain" description="DUF4357" evidence="1">
    <location>
        <begin position="218"/>
        <end position="266"/>
    </location>
</feature>
<dbReference type="Proteomes" id="UP000002964">
    <property type="component" value="Unassembled WGS sequence"/>
</dbReference>
<sequence length="275" mass="30191">MTITSATIKLFLPKGDAKSLRTAEISNWSGKAVAAPRTEFEELVAREELEKSGVYVLTGVSPDTGRSRAYIGEAEIIRDRLKHHKTKDFWVSAIVFVSKDENLTKAHIRYLEGRLIEEAQGVGRYELENSQSSGSRLPESDREDMNVFLYRIKQLLPVCAATSGTVVIDPAPLVCRIKGARALGRPTPDGFVVFKDSTAVLHERPATPKRQPYVVALRKRLVDEGILVEQDGYLQFLHDAEFSSPSAAASVIHGGGANGLTEWRTELVSDNGANG</sequence>
<evidence type="ECO:0000313" key="3">
    <source>
        <dbReference type="Proteomes" id="UP000002964"/>
    </source>
</evidence>
<dbReference type="Pfam" id="PF14267">
    <property type="entry name" value="DUF4357"/>
    <property type="match status" value="1"/>
</dbReference>
<reference evidence="2 3" key="2">
    <citation type="submission" date="2011-11" db="EMBL/GenBank/DDBJ databases">
        <authorList>
            <consortium name="US DOE Joint Genome Institute"/>
            <person name="Lucas S."/>
            <person name="Han J."/>
            <person name="Lapidus A."/>
            <person name="Cheng J.-F."/>
            <person name="Goodwin L."/>
            <person name="Pitluck S."/>
            <person name="Peters L."/>
            <person name="Ovchinnikova G."/>
            <person name="Zhang X."/>
            <person name="Detter J.C."/>
            <person name="Han C."/>
            <person name="Tapia R."/>
            <person name="Land M."/>
            <person name="Hauser L."/>
            <person name="Kyrpides N."/>
            <person name="Ivanova N."/>
            <person name="Pagani I."/>
            <person name="Vogl K."/>
            <person name="Liu Z."/>
            <person name="Overmann J."/>
            <person name="Frigaard N.-U."/>
            <person name="Bryant D."/>
            <person name="Woyke T."/>
        </authorList>
    </citation>
    <scope>NUCLEOTIDE SEQUENCE [LARGE SCALE GENOMIC DNA]</scope>
    <source>
        <strain evidence="2 3">970</strain>
    </source>
</reference>
<protein>
    <recommendedName>
        <fullName evidence="1">DUF4357 domain-containing protein</fullName>
    </recommendedName>
</protein>
<dbReference type="InterPro" id="IPR025579">
    <property type="entry name" value="DUF4357"/>
</dbReference>
<dbReference type="STRING" id="631362.Thi970DRAFT_03846"/>